<evidence type="ECO:0000313" key="2">
    <source>
        <dbReference type="EMBL" id="VFS47455.1"/>
    </source>
</evidence>
<organism evidence="1 3">
    <name type="scientific">Budvicia aquatica</name>
    <dbReference type="NCBI Taxonomy" id="82979"/>
    <lineage>
        <taxon>Bacteria</taxon>
        <taxon>Pseudomonadati</taxon>
        <taxon>Pseudomonadota</taxon>
        <taxon>Gammaproteobacteria</taxon>
        <taxon>Enterobacterales</taxon>
        <taxon>Budviciaceae</taxon>
        <taxon>Budvicia</taxon>
    </lineage>
</organism>
<name>A0A2C6DLM1_9GAMM</name>
<sequence length="139" mass="15944">MIKPDSLRDMLNKSVDFVRKSPENLHVFIKDGKVISTLGPSLSFEYQYVMNILITDYSGDANLLIVPILYWLRKNQPDILTAESDGIRFEVDFLNHQQQDIDISLRLTERVIASMKDGAIFIQNIPEPPPPINDEWAMP</sequence>
<protein>
    <submittedName>
        <fullName evidence="2">P2 phage tail completion protein R (GpR)</fullName>
    </submittedName>
    <submittedName>
        <fullName evidence="1">Phage tail protein</fullName>
    </submittedName>
</protein>
<reference evidence="3" key="2">
    <citation type="submission" date="2017-09" db="EMBL/GenBank/DDBJ databases">
        <title>FDA dAtabase for Regulatory Grade micrObial Sequences (FDA-ARGOS): Supporting development and validation of Infectious Disease Dx tests.</title>
        <authorList>
            <person name="Minogue T."/>
            <person name="Wolcott M."/>
            <person name="Wasieloski L."/>
            <person name="Aguilar W."/>
            <person name="Moore D."/>
            <person name="Tallon L."/>
            <person name="Sadzewicz L."/>
            <person name="Ott S."/>
            <person name="Zhao X."/>
            <person name="Nagaraj S."/>
            <person name="Vavikolanu K."/>
            <person name="Aluvathingal J."/>
            <person name="Nadendla S."/>
            <person name="Sichtig H."/>
        </authorList>
    </citation>
    <scope>NUCLEOTIDE SEQUENCE [LARGE SCALE GENOMIC DNA]</scope>
    <source>
        <strain evidence="3">FDAARGOS_387</strain>
    </source>
</reference>
<dbReference type="InterPro" id="IPR009678">
    <property type="entry name" value="Phage_tail_completion_R"/>
</dbReference>
<dbReference type="STRING" id="1111728.GCA_000427805_01982"/>
<dbReference type="OrthoDB" id="8564199at2"/>
<evidence type="ECO:0000313" key="1">
    <source>
        <dbReference type="EMBL" id="PHI29242.1"/>
    </source>
</evidence>
<gene>
    <name evidence="1" type="ORF">CRN84_07865</name>
    <name evidence="2" type="ORF">NCTC12282_02391</name>
</gene>
<dbReference type="Pfam" id="PF06891">
    <property type="entry name" value="P2_Phage_GpR"/>
    <property type="match status" value="1"/>
</dbReference>
<accession>A0A2C6DLM1</accession>
<dbReference type="RefSeq" id="WP_029094718.1">
    <property type="nucleotide sequence ID" value="NZ_CAADJA010000002.1"/>
</dbReference>
<proteinExistence type="predicted"/>
<reference evidence="1" key="1">
    <citation type="submission" date="2017-09" db="EMBL/GenBank/DDBJ databases">
        <title>FDA dAtabase for Regulatory Grade micrObial Sequences (FDA-ARGOS): Supporting development and validation of Infectious Disease Dx tests.</title>
        <authorList>
            <person name="Minogue T."/>
            <person name="Wolcott M."/>
            <person name="Wasieloski L."/>
            <person name="Aguilar W."/>
            <person name="Moore D."/>
            <person name="Tallon L.J."/>
            <person name="Sadzewicz L."/>
            <person name="Ott S."/>
            <person name="Zhao X."/>
            <person name="Nagaraj S."/>
            <person name="Vavikolanu K."/>
            <person name="Aluvathingal J."/>
            <person name="Nadendla S."/>
            <person name="Sichtig H."/>
        </authorList>
    </citation>
    <scope>NUCLEOTIDE SEQUENCE</scope>
    <source>
        <strain evidence="1">FDAARGOS_387</strain>
    </source>
</reference>
<keyword evidence="3" id="KW-1185">Reference proteome</keyword>
<evidence type="ECO:0000313" key="3">
    <source>
        <dbReference type="Proteomes" id="UP000224974"/>
    </source>
</evidence>
<reference evidence="2 4" key="3">
    <citation type="submission" date="2019-03" db="EMBL/GenBank/DDBJ databases">
        <authorList>
            <consortium name="Pathogen Informatics"/>
        </authorList>
    </citation>
    <scope>NUCLEOTIDE SEQUENCE [LARGE SCALE GENOMIC DNA]</scope>
    <source>
        <strain evidence="2 4">NCTC12282</strain>
    </source>
</reference>
<dbReference type="EMBL" id="CAADJA010000002">
    <property type="protein sequence ID" value="VFS47455.1"/>
    <property type="molecule type" value="Genomic_DNA"/>
</dbReference>
<dbReference type="Proteomes" id="UP000373449">
    <property type="component" value="Unassembled WGS sequence"/>
</dbReference>
<dbReference type="Proteomes" id="UP000224974">
    <property type="component" value="Unassembled WGS sequence"/>
</dbReference>
<dbReference type="EMBL" id="PDDX01000001">
    <property type="protein sequence ID" value="PHI29242.1"/>
    <property type="molecule type" value="Genomic_DNA"/>
</dbReference>
<dbReference type="AlphaFoldDB" id="A0A2C6DLM1"/>
<evidence type="ECO:0000313" key="4">
    <source>
        <dbReference type="Proteomes" id="UP000373449"/>
    </source>
</evidence>